<dbReference type="Proteomes" id="UP001310594">
    <property type="component" value="Unassembled WGS sequence"/>
</dbReference>
<dbReference type="GO" id="GO:0032991">
    <property type="term" value="C:protein-containing complex"/>
    <property type="evidence" value="ECO:0007669"/>
    <property type="project" value="UniProtKB-ARBA"/>
</dbReference>
<evidence type="ECO:0000313" key="5">
    <source>
        <dbReference type="EMBL" id="KAK5698793.1"/>
    </source>
</evidence>
<feature type="compositionally biased region" description="Low complexity" evidence="4">
    <location>
        <begin position="256"/>
        <end position="268"/>
    </location>
</feature>
<dbReference type="PANTHER" id="PTHR15157">
    <property type="entry name" value="UV RADIATION RESISTANCE-ASSOCIATED GENE PROTEIN"/>
    <property type="match status" value="1"/>
</dbReference>
<dbReference type="Pfam" id="PF10186">
    <property type="entry name" value="ATG14"/>
    <property type="match status" value="1"/>
</dbReference>
<evidence type="ECO:0000256" key="2">
    <source>
        <dbReference type="ARBA" id="ARBA00013807"/>
    </source>
</evidence>
<feature type="compositionally biased region" description="Basic and acidic residues" evidence="4">
    <location>
        <begin position="54"/>
        <end position="64"/>
    </location>
</feature>
<name>A0AAN7W6B9_9PEZI</name>
<gene>
    <name evidence="5" type="ORF">LTR97_006441</name>
</gene>
<evidence type="ECO:0000256" key="4">
    <source>
        <dbReference type="SAM" id="MobiDB-lite"/>
    </source>
</evidence>
<comment type="caution">
    <text evidence="5">The sequence shown here is derived from an EMBL/GenBank/DDBJ whole genome shotgun (WGS) entry which is preliminary data.</text>
</comment>
<feature type="region of interest" description="Disordered" evidence="4">
    <location>
        <begin position="255"/>
        <end position="274"/>
    </location>
</feature>
<dbReference type="PANTHER" id="PTHR15157:SF5">
    <property type="entry name" value="UV RADIATION RESISTANCE-ASSOCIATED GENE PROTEIN"/>
    <property type="match status" value="1"/>
</dbReference>
<comment type="similarity">
    <text evidence="1">Belongs to the ATG14 family.</text>
</comment>
<dbReference type="GO" id="GO:0035493">
    <property type="term" value="P:SNARE complex assembly"/>
    <property type="evidence" value="ECO:0007669"/>
    <property type="project" value="TreeGrafter"/>
</dbReference>
<protein>
    <recommendedName>
        <fullName evidence="2">Autophagy-related protein 14</fullName>
    </recommendedName>
</protein>
<organism evidence="5 6">
    <name type="scientific">Elasticomyces elasticus</name>
    <dbReference type="NCBI Taxonomy" id="574655"/>
    <lineage>
        <taxon>Eukaryota</taxon>
        <taxon>Fungi</taxon>
        <taxon>Dikarya</taxon>
        <taxon>Ascomycota</taxon>
        <taxon>Pezizomycotina</taxon>
        <taxon>Dothideomycetes</taxon>
        <taxon>Dothideomycetidae</taxon>
        <taxon>Mycosphaerellales</taxon>
        <taxon>Teratosphaeriaceae</taxon>
        <taxon>Elasticomyces</taxon>
    </lineage>
</organism>
<feature type="region of interest" description="Disordered" evidence="4">
    <location>
        <begin position="54"/>
        <end position="120"/>
    </location>
</feature>
<proteinExistence type="inferred from homology"/>
<evidence type="ECO:0000256" key="1">
    <source>
        <dbReference type="ARBA" id="ARBA00009574"/>
    </source>
</evidence>
<evidence type="ECO:0000313" key="6">
    <source>
        <dbReference type="Proteomes" id="UP001310594"/>
    </source>
</evidence>
<sequence>MDTPNHKLRSLVSLSLRNLSLNAPAAHRPRTKTIDDEALPTTLKSPAKLVALREQKHRSLEHSRSSQNLKSVHEDAVVDDLPNGEHEGNGRPKTPQRPALGKMRRRSTLEWANATPQRRQEKLENVTAERMGDVFFSLHVGGVEEKTMNPTFRHIDWSAGGPGITRSSSTIIRIWVRSAKFGDEKWRQLMEMRVDLTALQYLGKSVREPVKDNIRIWLITKQLEHNQTSLPPNAVIFHMPNGVYTAFSSLSDHKPAAATTKAPPTRRTGSTNHARLLPTSSFDALLRLAKLDDSIQDALATRNQIAAELETLIGTHQTALEDRDRVPEAEDRLKTIEYAKKTVQKQVEKGRRQTEEKREALISRQSLMKADLERREVQVKGMGPAKAENLHVRDDLVTRKRAITAQRRRACEDLSMIYPITPLPTKSLTFTIRGLTHPDSQDLDAEPPEKVAAALGHVAHVLQMLSFYLRQSLPYPVIPRSSTSTIEDPISLLKTTASTTQKYGDERALRTYPLYSKGVPRFRFEYGVFLLNKDIQILLEGAYGLRVVDIRQTLPNLKYLLYVATAGEGELPARKAGGVRGLLRGATPDLRRVGSEESTGSALSGLLFSEGKPAGKARDAVESLKRTVGKANG</sequence>
<dbReference type="GO" id="GO:0000149">
    <property type="term" value="F:SNARE binding"/>
    <property type="evidence" value="ECO:0007669"/>
    <property type="project" value="TreeGrafter"/>
</dbReference>
<dbReference type="GO" id="GO:0000323">
    <property type="term" value="C:lytic vacuole"/>
    <property type="evidence" value="ECO:0007669"/>
    <property type="project" value="TreeGrafter"/>
</dbReference>
<reference evidence="5" key="1">
    <citation type="submission" date="2023-08" db="EMBL/GenBank/DDBJ databases">
        <title>Black Yeasts Isolated from many extreme environments.</title>
        <authorList>
            <person name="Coleine C."/>
            <person name="Stajich J.E."/>
            <person name="Selbmann L."/>
        </authorList>
    </citation>
    <scope>NUCLEOTIDE SEQUENCE</scope>
    <source>
        <strain evidence="5">CCFEE 5810</strain>
    </source>
</reference>
<dbReference type="GO" id="GO:0005768">
    <property type="term" value="C:endosome"/>
    <property type="evidence" value="ECO:0007669"/>
    <property type="project" value="TreeGrafter"/>
</dbReference>
<dbReference type="AlphaFoldDB" id="A0AAN7W6B9"/>
<evidence type="ECO:0000256" key="3">
    <source>
        <dbReference type="ARBA" id="ARBA00023054"/>
    </source>
</evidence>
<keyword evidence="3" id="KW-0175">Coiled coil</keyword>
<dbReference type="EMBL" id="JAVRQU010000009">
    <property type="protein sequence ID" value="KAK5698793.1"/>
    <property type="molecule type" value="Genomic_DNA"/>
</dbReference>
<accession>A0AAN7W6B9</accession>
<dbReference type="InterPro" id="IPR018791">
    <property type="entry name" value="UV_resistance/autophagy_Atg14"/>
</dbReference>